<dbReference type="EMBL" id="FN649738">
    <property type="protein sequence ID" value="CBN74348.1"/>
    <property type="molecule type" value="Genomic_DNA"/>
</dbReference>
<proteinExistence type="predicted"/>
<accession>D8LHR7</accession>
<dbReference type="OrthoDB" id="10314067at2759"/>
<dbReference type="EMBL" id="FN648376">
    <property type="protein sequence ID" value="CBN74348.1"/>
    <property type="molecule type" value="Genomic_DNA"/>
</dbReference>
<evidence type="ECO:0000313" key="2">
    <source>
        <dbReference type="Proteomes" id="UP000002630"/>
    </source>
</evidence>
<gene>
    <name evidence="1" type="ORF">Esi_0020_0002</name>
</gene>
<dbReference type="InParanoid" id="D8LHR7"/>
<dbReference type="AlphaFoldDB" id="D8LHR7"/>
<name>D8LHR7_ECTSI</name>
<sequence>MSAGRAHGEPSASTKAAADVLVKGLGDMLRAQLTVANGDVTKAAAVTDAVAGELDCMRKDVGSINLYCSDCEKKIAGTGGDPSLSTALAAIDSCHQETALLEEVLGQLEGQMAQLEERWGRLKR</sequence>
<organism evidence="1 2">
    <name type="scientific">Ectocarpus siliculosus</name>
    <name type="common">Brown alga</name>
    <name type="synonym">Conferva siliculosa</name>
    <dbReference type="NCBI Taxonomy" id="2880"/>
    <lineage>
        <taxon>Eukaryota</taxon>
        <taxon>Sar</taxon>
        <taxon>Stramenopiles</taxon>
        <taxon>Ochrophyta</taxon>
        <taxon>PX clade</taxon>
        <taxon>Phaeophyceae</taxon>
        <taxon>Ectocarpales</taxon>
        <taxon>Ectocarpaceae</taxon>
        <taxon>Ectocarpus</taxon>
    </lineage>
</organism>
<evidence type="ECO:0000313" key="1">
    <source>
        <dbReference type="EMBL" id="CBN74348.1"/>
    </source>
</evidence>
<reference evidence="1 2" key="1">
    <citation type="journal article" date="2010" name="Nature">
        <title>The Ectocarpus genome and the independent evolution of multicellularity in brown algae.</title>
        <authorList>
            <person name="Cock J.M."/>
            <person name="Sterck L."/>
            <person name="Rouze P."/>
            <person name="Scornet D."/>
            <person name="Allen A.E."/>
            <person name="Amoutzias G."/>
            <person name="Anthouard V."/>
            <person name="Artiguenave F."/>
            <person name="Aury J.M."/>
            <person name="Badger J.H."/>
            <person name="Beszteri B."/>
            <person name="Billiau K."/>
            <person name="Bonnet E."/>
            <person name="Bothwell J.H."/>
            <person name="Bowler C."/>
            <person name="Boyen C."/>
            <person name="Brownlee C."/>
            <person name="Carrano C.J."/>
            <person name="Charrier B."/>
            <person name="Cho G.Y."/>
            <person name="Coelho S.M."/>
            <person name="Collen J."/>
            <person name="Corre E."/>
            <person name="Da Silva C."/>
            <person name="Delage L."/>
            <person name="Delaroque N."/>
            <person name="Dittami S.M."/>
            <person name="Doulbeau S."/>
            <person name="Elias M."/>
            <person name="Farnham G."/>
            <person name="Gachon C.M."/>
            <person name="Gschloessl B."/>
            <person name="Heesch S."/>
            <person name="Jabbari K."/>
            <person name="Jubin C."/>
            <person name="Kawai H."/>
            <person name="Kimura K."/>
            <person name="Kloareg B."/>
            <person name="Kupper F.C."/>
            <person name="Lang D."/>
            <person name="Le Bail A."/>
            <person name="Leblanc C."/>
            <person name="Lerouge P."/>
            <person name="Lohr M."/>
            <person name="Lopez P.J."/>
            <person name="Martens C."/>
            <person name="Maumus F."/>
            <person name="Michel G."/>
            <person name="Miranda-Saavedra D."/>
            <person name="Morales J."/>
            <person name="Moreau H."/>
            <person name="Motomura T."/>
            <person name="Nagasato C."/>
            <person name="Napoli C.A."/>
            <person name="Nelson D.R."/>
            <person name="Nyvall-Collen P."/>
            <person name="Peters A.F."/>
            <person name="Pommier C."/>
            <person name="Potin P."/>
            <person name="Poulain J."/>
            <person name="Quesneville H."/>
            <person name="Read B."/>
            <person name="Rensing S.A."/>
            <person name="Ritter A."/>
            <person name="Rousvoal S."/>
            <person name="Samanta M."/>
            <person name="Samson G."/>
            <person name="Schroeder D.C."/>
            <person name="Segurens B."/>
            <person name="Strittmatter M."/>
            <person name="Tonon T."/>
            <person name="Tregear J.W."/>
            <person name="Valentin K."/>
            <person name="von Dassow P."/>
            <person name="Yamagishi T."/>
            <person name="Van de Peer Y."/>
            <person name="Wincker P."/>
        </authorList>
    </citation>
    <scope>NUCLEOTIDE SEQUENCE [LARGE SCALE GENOMIC DNA]</scope>
    <source>
        <strain evidence="2">Ec32 / CCAP1310/4</strain>
    </source>
</reference>
<dbReference type="Proteomes" id="UP000002630">
    <property type="component" value="Linkage Group LG13"/>
</dbReference>
<protein>
    <submittedName>
        <fullName evidence="1">Uncharacterized protein</fullName>
    </submittedName>
</protein>
<keyword evidence="2" id="KW-1185">Reference proteome</keyword>